<evidence type="ECO:0000256" key="1">
    <source>
        <dbReference type="SAM" id="Phobius"/>
    </source>
</evidence>
<keyword evidence="1" id="KW-0472">Membrane</keyword>
<name>A0A0V0GN82_SOLCH</name>
<feature type="transmembrane region" description="Helical" evidence="1">
    <location>
        <begin position="34"/>
        <end position="60"/>
    </location>
</feature>
<organism evidence="2">
    <name type="scientific">Solanum chacoense</name>
    <name type="common">Chaco potato</name>
    <dbReference type="NCBI Taxonomy" id="4108"/>
    <lineage>
        <taxon>Eukaryota</taxon>
        <taxon>Viridiplantae</taxon>
        <taxon>Streptophyta</taxon>
        <taxon>Embryophyta</taxon>
        <taxon>Tracheophyta</taxon>
        <taxon>Spermatophyta</taxon>
        <taxon>Magnoliopsida</taxon>
        <taxon>eudicotyledons</taxon>
        <taxon>Gunneridae</taxon>
        <taxon>Pentapetalae</taxon>
        <taxon>asterids</taxon>
        <taxon>lamiids</taxon>
        <taxon>Solanales</taxon>
        <taxon>Solanaceae</taxon>
        <taxon>Solanoideae</taxon>
        <taxon>Solaneae</taxon>
        <taxon>Solanum</taxon>
    </lineage>
</organism>
<keyword evidence="1" id="KW-0812">Transmembrane</keyword>
<proteinExistence type="predicted"/>
<reference evidence="2" key="1">
    <citation type="submission" date="2015-12" db="EMBL/GenBank/DDBJ databases">
        <title>Gene expression during late stages of embryo sac development: a critical building block for successful pollen-pistil interactions.</title>
        <authorList>
            <person name="Liu Y."/>
            <person name="Joly V."/>
            <person name="Sabar M."/>
            <person name="Matton D.P."/>
        </authorList>
    </citation>
    <scope>NUCLEOTIDE SEQUENCE</scope>
</reference>
<keyword evidence="1" id="KW-1133">Transmembrane helix</keyword>
<accession>A0A0V0GN82</accession>
<dbReference type="AlphaFoldDB" id="A0A0V0GN82"/>
<dbReference type="EMBL" id="GEDG01034773">
    <property type="protein sequence ID" value="JAP09564.1"/>
    <property type="molecule type" value="Transcribed_RNA"/>
</dbReference>
<evidence type="ECO:0000313" key="2">
    <source>
        <dbReference type="EMBL" id="JAP09564.1"/>
    </source>
</evidence>
<protein>
    <submittedName>
        <fullName evidence="2">Putative ovule protein</fullName>
    </submittedName>
</protein>
<sequence length="66" mass="7841">MVDTLSMCFNLSNECFGWAAGPLMNDEDRFVGWWIWRMKCLFLTSSMVMIQSVAYLVIFIENQFRF</sequence>